<dbReference type="EMBL" id="FNIB01000009">
    <property type="protein sequence ID" value="SDO00969.1"/>
    <property type="molecule type" value="Genomic_DNA"/>
</dbReference>
<evidence type="ECO:0000313" key="3">
    <source>
        <dbReference type="EMBL" id="SDO00969.1"/>
    </source>
</evidence>
<feature type="region of interest" description="Disordered" evidence="1">
    <location>
        <begin position="1"/>
        <end position="20"/>
    </location>
</feature>
<keyword evidence="6" id="KW-1185">Reference proteome</keyword>
<evidence type="ECO:0000313" key="5">
    <source>
        <dbReference type="Proteomes" id="UP000199639"/>
    </source>
</evidence>
<dbReference type="SUPFAM" id="SSF56300">
    <property type="entry name" value="Metallo-dependent phosphatases"/>
    <property type="match status" value="1"/>
</dbReference>
<dbReference type="STRING" id="1424659.SAMN05216368_10935"/>
<dbReference type="Gene3D" id="3.60.21.10">
    <property type="match status" value="1"/>
</dbReference>
<dbReference type="Proteomes" id="UP000298252">
    <property type="component" value="Unassembled WGS sequence"/>
</dbReference>
<protein>
    <submittedName>
        <fullName evidence="3">Calcineurin-like phosphoesterase</fullName>
    </submittedName>
    <submittedName>
        <fullName evidence="4">Metallophosphoesterase</fullName>
    </submittedName>
</protein>
<evidence type="ECO:0000313" key="6">
    <source>
        <dbReference type="Proteomes" id="UP000298252"/>
    </source>
</evidence>
<dbReference type="Proteomes" id="UP000199639">
    <property type="component" value="Unassembled WGS sequence"/>
</dbReference>
<organism evidence="3 5">
    <name type="scientific">Cryobacterium flavum</name>
    <dbReference type="NCBI Taxonomy" id="1424659"/>
    <lineage>
        <taxon>Bacteria</taxon>
        <taxon>Bacillati</taxon>
        <taxon>Actinomycetota</taxon>
        <taxon>Actinomycetes</taxon>
        <taxon>Micrococcales</taxon>
        <taxon>Microbacteriaceae</taxon>
        <taxon>Cryobacterium</taxon>
    </lineage>
</organism>
<dbReference type="InterPro" id="IPR029052">
    <property type="entry name" value="Metallo-depent_PP-like"/>
</dbReference>
<sequence length="298" mass="32802">MRGNPTTPSRLPACHPDRAGAAHDGVMTTNETVDDLSLPGESVVAMAGDWHADSRWCGQVIPFIARKVPGVRTILHAGDFGFWPPLRGKSFLGTVDYWSARANISRVLVTPGNHEQWANLNAEFAKNPNQIVQMSEVVWVMPRGFRFTLAGRSFMSFGGGASLDFQDRVPEVSWFYDEMASDAEVDQAIAGGPVDVLLTHETIDGGTPLVERIIGANPMGWNATELAYSAVSRRRITRLYEAVKPEVLVHGHIHVKDETVTATGTRIYSLACDWEQGNAASFDLESGAWQWLGDPRRR</sequence>
<evidence type="ECO:0000259" key="2">
    <source>
        <dbReference type="Pfam" id="PF00149"/>
    </source>
</evidence>
<dbReference type="GO" id="GO:0016787">
    <property type="term" value="F:hydrolase activity"/>
    <property type="evidence" value="ECO:0007669"/>
    <property type="project" value="InterPro"/>
</dbReference>
<proteinExistence type="predicted"/>
<evidence type="ECO:0000313" key="4">
    <source>
        <dbReference type="EMBL" id="TFB76087.1"/>
    </source>
</evidence>
<reference evidence="3 5" key="1">
    <citation type="submission" date="2016-10" db="EMBL/GenBank/DDBJ databases">
        <authorList>
            <person name="Varghese N."/>
            <person name="Submissions S."/>
        </authorList>
    </citation>
    <scope>NUCLEOTIDE SEQUENCE [LARGE SCALE GENOMIC DNA]</scope>
    <source>
        <strain evidence="3 5">CGMCC 1.11215</strain>
    </source>
</reference>
<dbReference type="Pfam" id="PF00149">
    <property type="entry name" value="Metallophos"/>
    <property type="match status" value="1"/>
</dbReference>
<name>A0A4R8V1J1_9MICO</name>
<gene>
    <name evidence="4" type="ORF">E3O21_11575</name>
    <name evidence="3" type="ORF">SAMN05216368_10935</name>
</gene>
<feature type="domain" description="Calcineurin-like phosphoesterase" evidence="2">
    <location>
        <begin position="44"/>
        <end position="255"/>
    </location>
</feature>
<reference evidence="4 6" key="2">
    <citation type="submission" date="2019-03" db="EMBL/GenBank/DDBJ databases">
        <title>Genomics of glacier-inhabiting Cryobacterium strains.</title>
        <authorList>
            <person name="Liu Q."/>
            <person name="Xin Y.-H."/>
        </authorList>
    </citation>
    <scope>NUCLEOTIDE SEQUENCE [LARGE SCALE GENOMIC DNA]</scope>
    <source>
        <strain evidence="4 6">Hh8</strain>
    </source>
</reference>
<dbReference type="CDD" id="cd00838">
    <property type="entry name" value="MPP_superfamily"/>
    <property type="match status" value="1"/>
</dbReference>
<evidence type="ECO:0000256" key="1">
    <source>
        <dbReference type="SAM" id="MobiDB-lite"/>
    </source>
</evidence>
<dbReference type="EMBL" id="SOFD01000028">
    <property type="protein sequence ID" value="TFB76087.1"/>
    <property type="molecule type" value="Genomic_DNA"/>
</dbReference>
<dbReference type="InterPro" id="IPR004843">
    <property type="entry name" value="Calcineurin-like_PHP"/>
</dbReference>
<accession>A0A4R8V1J1</accession>
<dbReference type="AlphaFoldDB" id="A0A4R8V1J1"/>